<protein>
    <submittedName>
        <fullName evidence="1">Uncharacterized protein</fullName>
    </submittedName>
</protein>
<reference evidence="1" key="2">
    <citation type="submission" date="2023-05" db="EMBL/GenBank/DDBJ databases">
        <authorList>
            <person name="Fouks B."/>
        </authorList>
    </citation>
    <scope>NUCLEOTIDE SEQUENCE</scope>
    <source>
        <strain evidence="1">Stay&amp;Tobe</strain>
        <tissue evidence="1">Testes</tissue>
    </source>
</reference>
<dbReference type="AlphaFoldDB" id="A0AAD8EAN2"/>
<keyword evidence="2" id="KW-1185">Reference proteome</keyword>
<evidence type="ECO:0000313" key="1">
    <source>
        <dbReference type="EMBL" id="KAJ9583333.1"/>
    </source>
</evidence>
<proteinExistence type="predicted"/>
<accession>A0AAD8EAN2</accession>
<gene>
    <name evidence="1" type="ORF">L9F63_022322</name>
</gene>
<name>A0AAD8EAN2_DIPPU</name>
<evidence type="ECO:0000313" key="2">
    <source>
        <dbReference type="Proteomes" id="UP001233999"/>
    </source>
</evidence>
<dbReference type="EMBL" id="JASPKZ010007615">
    <property type="protein sequence ID" value="KAJ9583333.1"/>
    <property type="molecule type" value="Genomic_DNA"/>
</dbReference>
<organism evidence="1 2">
    <name type="scientific">Diploptera punctata</name>
    <name type="common">Pacific beetle cockroach</name>
    <dbReference type="NCBI Taxonomy" id="6984"/>
    <lineage>
        <taxon>Eukaryota</taxon>
        <taxon>Metazoa</taxon>
        <taxon>Ecdysozoa</taxon>
        <taxon>Arthropoda</taxon>
        <taxon>Hexapoda</taxon>
        <taxon>Insecta</taxon>
        <taxon>Pterygota</taxon>
        <taxon>Neoptera</taxon>
        <taxon>Polyneoptera</taxon>
        <taxon>Dictyoptera</taxon>
        <taxon>Blattodea</taxon>
        <taxon>Blaberoidea</taxon>
        <taxon>Blaberidae</taxon>
        <taxon>Diplopterinae</taxon>
        <taxon>Diploptera</taxon>
    </lineage>
</organism>
<sequence length="54" mass="6813">YRDFKHMLPSMVEFMNFEINDFHESYEIYCWLCVYSQYQIFEEMQSPNIELLYP</sequence>
<feature type="non-terminal residue" evidence="1">
    <location>
        <position position="1"/>
    </location>
</feature>
<reference evidence="1" key="1">
    <citation type="journal article" date="2023" name="IScience">
        <title>Live-bearing cockroach genome reveals convergent evolutionary mechanisms linked to viviparity in insects and beyond.</title>
        <authorList>
            <person name="Fouks B."/>
            <person name="Harrison M.C."/>
            <person name="Mikhailova A.A."/>
            <person name="Marchal E."/>
            <person name="English S."/>
            <person name="Carruthers M."/>
            <person name="Jennings E.C."/>
            <person name="Chiamaka E.L."/>
            <person name="Frigard R.A."/>
            <person name="Pippel M."/>
            <person name="Attardo G.M."/>
            <person name="Benoit J.B."/>
            <person name="Bornberg-Bauer E."/>
            <person name="Tobe S.S."/>
        </authorList>
    </citation>
    <scope>NUCLEOTIDE SEQUENCE</scope>
    <source>
        <strain evidence="1">Stay&amp;Tobe</strain>
    </source>
</reference>
<dbReference type="Proteomes" id="UP001233999">
    <property type="component" value="Unassembled WGS sequence"/>
</dbReference>
<comment type="caution">
    <text evidence="1">The sequence shown here is derived from an EMBL/GenBank/DDBJ whole genome shotgun (WGS) entry which is preliminary data.</text>
</comment>